<protein>
    <submittedName>
        <fullName evidence="2">START domain-containing protein</fullName>
    </submittedName>
</protein>
<sequence>MMRAVDSPRHVDRDASVCSRRRTCLVWGPRPRVSYRREGLSRQEHPRATRVRIAHTCGLQSVAGCCVDLLLPEDCLGRRLDCTDRSRRRDTIGLSLANKVMLPARRLIEPLLRDFRRQRRTIQSA</sequence>
<keyword evidence="1" id="KW-1185">Reference proteome</keyword>
<evidence type="ECO:0000313" key="1">
    <source>
        <dbReference type="Proteomes" id="UP000492821"/>
    </source>
</evidence>
<accession>A0A7E4VFN2</accession>
<proteinExistence type="predicted"/>
<dbReference type="Proteomes" id="UP000492821">
    <property type="component" value="Unassembled WGS sequence"/>
</dbReference>
<dbReference type="AlphaFoldDB" id="A0A7E4VFN2"/>
<reference evidence="1" key="1">
    <citation type="journal article" date="2013" name="Genetics">
        <title>The draft genome and transcriptome of Panagrellus redivivus are shaped by the harsh demands of a free-living lifestyle.</title>
        <authorList>
            <person name="Srinivasan J."/>
            <person name="Dillman A.R."/>
            <person name="Macchietto M.G."/>
            <person name="Heikkinen L."/>
            <person name="Lakso M."/>
            <person name="Fracchia K.M."/>
            <person name="Antoshechkin I."/>
            <person name="Mortazavi A."/>
            <person name="Wong G."/>
            <person name="Sternberg P.W."/>
        </authorList>
    </citation>
    <scope>NUCLEOTIDE SEQUENCE [LARGE SCALE GENOMIC DNA]</scope>
    <source>
        <strain evidence="1">MT8872</strain>
    </source>
</reference>
<name>A0A7E4VFN2_PANRE</name>
<reference evidence="2" key="2">
    <citation type="submission" date="2020-10" db="UniProtKB">
        <authorList>
            <consortium name="WormBaseParasite"/>
        </authorList>
    </citation>
    <scope>IDENTIFICATION</scope>
</reference>
<organism evidence="1 2">
    <name type="scientific">Panagrellus redivivus</name>
    <name type="common">Microworm</name>
    <dbReference type="NCBI Taxonomy" id="6233"/>
    <lineage>
        <taxon>Eukaryota</taxon>
        <taxon>Metazoa</taxon>
        <taxon>Ecdysozoa</taxon>
        <taxon>Nematoda</taxon>
        <taxon>Chromadorea</taxon>
        <taxon>Rhabditida</taxon>
        <taxon>Tylenchina</taxon>
        <taxon>Panagrolaimomorpha</taxon>
        <taxon>Panagrolaimoidea</taxon>
        <taxon>Panagrolaimidae</taxon>
        <taxon>Panagrellus</taxon>
    </lineage>
</organism>
<evidence type="ECO:0000313" key="2">
    <source>
        <dbReference type="WBParaSite" id="Pan_g19890.t1"/>
    </source>
</evidence>
<dbReference type="WBParaSite" id="Pan_g19890.t1">
    <property type="protein sequence ID" value="Pan_g19890.t1"/>
    <property type="gene ID" value="Pan_g19890"/>
</dbReference>